<feature type="domain" description="Cation/H+ exchanger transmembrane" evidence="12">
    <location>
        <begin position="11"/>
        <end position="411"/>
    </location>
</feature>
<keyword evidence="8 11" id="KW-0472">Membrane</keyword>
<evidence type="ECO:0000256" key="3">
    <source>
        <dbReference type="ARBA" id="ARBA00022475"/>
    </source>
</evidence>
<comment type="caution">
    <text evidence="13">The sequence shown here is derived from an EMBL/GenBank/DDBJ whole genome shotgun (WGS) entry which is preliminary data.</text>
</comment>
<name>A0A369NV95_9ACTN</name>
<dbReference type="PANTHER" id="PTHR10110:SF86">
    <property type="entry name" value="SODIUM_HYDROGEN EXCHANGER 7"/>
    <property type="match status" value="1"/>
</dbReference>
<feature type="compositionally biased region" description="Low complexity" evidence="10">
    <location>
        <begin position="468"/>
        <end position="482"/>
    </location>
</feature>
<feature type="transmembrane region" description="Helical" evidence="11">
    <location>
        <begin position="354"/>
        <end position="378"/>
    </location>
</feature>
<evidence type="ECO:0000256" key="5">
    <source>
        <dbReference type="ARBA" id="ARBA00022989"/>
    </source>
</evidence>
<feature type="transmembrane region" description="Helical" evidence="11">
    <location>
        <begin position="390"/>
        <end position="415"/>
    </location>
</feature>
<dbReference type="Pfam" id="PF00999">
    <property type="entry name" value="Na_H_Exchanger"/>
    <property type="match status" value="1"/>
</dbReference>
<evidence type="ECO:0000256" key="10">
    <source>
        <dbReference type="SAM" id="MobiDB-lite"/>
    </source>
</evidence>
<feature type="transmembrane region" description="Helical" evidence="11">
    <location>
        <begin position="157"/>
        <end position="178"/>
    </location>
</feature>
<protein>
    <recommendedName>
        <fullName evidence="12">Cation/H+ exchanger transmembrane domain-containing protein</fullName>
    </recommendedName>
</protein>
<keyword evidence="2" id="KW-0813">Transport</keyword>
<evidence type="ECO:0000256" key="8">
    <source>
        <dbReference type="ARBA" id="ARBA00023136"/>
    </source>
</evidence>
<evidence type="ECO:0000313" key="14">
    <source>
        <dbReference type="Proteomes" id="UP000253805"/>
    </source>
</evidence>
<proteinExistence type="predicted"/>
<feature type="transmembrane region" description="Helical" evidence="11">
    <location>
        <begin position="269"/>
        <end position="290"/>
    </location>
</feature>
<dbReference type="RefSeq" id="WP_114549688.1">
    <property type="nucleotide sequence ID" value="NZ_PPUT01000038.1"/>
</dbReference>
<feature type="transmembrane region" description="Helical" evidence="11">
    <location>
        <begin position="113"/>
        <end position="136"/>
    </location>
</feature>
<keyword evidence="4 11" id="KW-0812">Transmembrane</keyword>
<accession>A0A369NV95</accession>
<dbReference type="GO" id="GO:0098719">
    <property type="term" value="P:sodium ion import across plasma membrane"/>
    <property type="evidence" value="ECO:0007669"/>
    <property type="project" value="TreeGrafter"/>
</dbReference>
<feature type="compositionally biased region" description="Acidic residues" evidence="10">
    <location>
        <begin position="542"/>
        <end position="553"/>
    </location>
</feature>
<dbReference type="PANTHER" id="PTHR10110">
    <property type="entry name" value="SODIUM/HYDROGEN EXCHANGER"/>
    <property type="match status" value="1"/>
</dbReference>
<gene>
    <name evidence="13" type="ORF">C1850_10825</name>
</gene>
<feature type="transmembrane region" description="Helical" evidence="11">
    <location>
        <begin position="310"/>
        <end position="333"/>
    </location>
</feature>
<keyword evidence="3" id="KW-1003">Cell membrane</keyword>
<evidence type="ECO:0000256" key="7">
    <source>
        <dbReference type="ARBA" id="ARBA00023065"/>
    </source>
</evidence>
<evidence type="ECO:0000256" key="11">
    <source>
        <dbReference type="SAM" id="Phobius"/>
    </source>
</evidence>
<dbReference type="InterPro" id="IPR006153">
    <property type="entry name" value="Cation/H_exchanger_TM"/>
</dbReference>
<keyword evidence="7" id="KW-0406">Ion transport</keyword>
<evidence type="ECO:0000256" key="2">
    <source>
        <dbReference type="ARBA" id="ARBA00022448"/>
    </source>
</evidence>
<dbReference type="GO" id="GO:0005886">
    <property type="term" value="C:plasma membrane"/>
    <property type="evidence" value="ECO:0007669"/>
    <property type="project" value="UniProtKB-SubCell"/>
</dbReference>
<evidence type="ECO:0000256" key="4">
    <source>
        <dbReference type="ARBA" id="ARBA00022692"/>
    </source>
</evidence>
<evidence type="ECO:0000256" key="9">
    <source>
        <dbReference type="ARBA" id="ARBA00023201"/>
    </source>
</evidence>
<sequence>METFELILFLLTAVIASSILDKFLPPLSLPLVQIALGAALALAVPTPLEWGIDPELLLILFIAPLHFNESRHVDSGALWKNRWGIASLSVGLVFAIVAACGATLHALLPAVPLAAACALGGAMGSTDAVAVTALTHDRRFGRRHEALLKGEALFNDVTGTVVFQCCLTLLATGSFSLLHAGEEFALDLFGGFFGGLVMGLLAWGLLQVLRRTGLDNPTLHVMLELLLPFVIYLAAKSLHIGAVIAVVASGLMLSLLPQRHTAATARTKLQAQSVWTTLEFVLNGIIFVVLGMQLPRLLEPAAEGSLGDPATLLGVVVVLTLVLEAVRFAWLLAMDIRAAVAQGKGARSCFAPEALRGTLAMALAGAKGGITLSLMLTLTAGAALSAAGRATLVSIASGMIVLTLVLADFAVPALAPSKYSARRTRARVDAEIDLMLDVIASVEADASFTGAVKDASGSAEDSREAEAGDAANGGNSASGEGAPPLIDEPATVIVMHRYAEILEELAPAASPVAAARARAEVARVGSLYDQLDDIARRAAQWDESEDGVEEEAPDDRTVRPRRSRRERLNADRPGARGPAAPNLSDQFRQMRETHDAVEDVQAQALVRELQLIKAMVADGSIDAAHAKDLRNDVYIQQLVLD</sequence>
<evidence type="ECO:0000256" key="1">
    <source>
        <dbReference type="ARBA" id="ARBA00004651"/>
    </source>
</evidence>
<evidence type="ECO:0000259" key="12">
    <source>
        <dbReference type="Pfam" id="PF00999"/>
    </source>
</evidence>
<dbReference type="GO" id="GO:0015385">
    <property type="term" value="F:sodium:proton antiporter activity"/>
    <property type="evidence" value="ECO:0007669"/>
    <property type="project" value="InterPro"/>
</dbReference>
<reference evidence="13 14" key="1">
    <citation type="journal article" date="2018" name="Elife">
        <title>Discovery and characterization of a prevalent human gut bacterial enzyme sufficient for the inactivation of a family of plant toxins.</title>
        <authorList>
            <person name="Koppel N."/>
            <person name="Bisanz J.E."/>
            <person name="Pandelia M.E."/>
            <person name="Turnbaugh P.J."/>
            <person name="Balskus E.P."/>
        </authorList>
    </citation>
    <scope>NUCLEOTIDE SEQUENCE [LARGE SCALE GENOMIC DNA]</scope>
    <source>
        <strain evidence="13 14">OB21 GAM 11</strain>
    </source>
</reference>
<feature type="transmembrane region" description="Helical" evidence="11">
    <location>
        <begin position="83"/>
        <end position="107"/>
    </location>
</feature>
<keyword evidence="6" id="KW-0915">Sodium</keyword>
<feature type="region of interest" description="Disordered" evidence="10">
    <location>
        <begin position="540"/>
        <end position="582"/>
    </location>
</feature>
<dbReference type="AlphaFoldDB" id="A0A369NV95"/>
<keyword evidence="5 11" id="KW-1133">Transmembrane helix</keyword>
<dbReference type="GO" id="GO:0051453">
    <property type="term" value="P:regulation of intracellular pH"/>
    <property type="evidence" value="ECO:0007669"/>
    <property type="project" value="TreeGrafter"/>
</dbReference>
<dbReference type="EMBL" id="PPUT01000038">
    <property type="protein sequence ID" value="RDC41893.1"/>
    <property type="molecule type" value="Genomic_DNA"/>
</dbReference>
<evidence type="ECO:0000256" key="6">
    <source>
        <dbReference type="ARBA" id="ARBA00023053"/>
    </source>
</evidence>
<dbReference type="Proteomes" id="UP000253805">
    <property type="component" value="Unassembled WGS sequence"/>
</dbReference>
<feature type="transmembrane region" description="Helical" evidence="11">
    <location>
        <begin position="240"/>
        <end position="257"/>
    </location>
</feature>
<organism evidence="13 14">
    <name type="scientific">Adlercreutzia equolifaciens subsp. celatus</name>
    <dbReference type="NCBI Taxonomy" id="394340"/>
    <lineage>
        <taxon>Bacteria</taxon>
        <taxon>Bacillati</taxon>
        <taxon>Actinomycetota</taxon>
        <taxon>Coriobacteriia</taxon>
        <taxon>Eggerthellales</taxon>
        <taxon>Eggerthellaceae</taxon>
        <taxon>Adlercreutzia</taxon>
    </lineage>
</organism>
<comment type="subcellular location">
    <subcellularLocation>
        <location evidence="1">Cell membrane</location>
        <topology evidence="1">Multi-pass membrane protein</topology>
    </subcellularLocation>
</comment>
<dbReference type="InterPro" id="IPR018422">
    <property type="entry name" value="Cation/H_exchanger_CPA1"/>
</dbReference>
<dbReference type="Gene3D" id="6.10.140.1330">
    <property type="match status" value="1"/>
</dbReference>
<feature type="region of interest" description="Disordered" evidence="10">
    <location>
        <begin position="455"/>
        <end position="485"/>
    </location>
</feature>
<dbReference type="GO" id="GO:0015386">
    <property type="term" value="F:potassium:proton antiporter activity"/>
    <property type="evidence" value="ECO:0007669"/>
    <property type="project" value="TreeGrafter"/>
</dbReference>
<feature type="transmembrane region" description="Helical" evidence="11">
    <location>
        <begin position="184"/>
        <end position="206"/>
    </location>
</feature>
<evidence type="ECO:0000313" key="13">
    <source>
        <dbReference type="EMBL" id="RDC41893.1"/>
    </source>
</evidence>
<keyword evidence="9" id="KW-0739">Sodium transport</keyword>